<dbReference type="EMBL" id="KF118097">
    <property type="protein sequence ID" value="AIA85356.1"/>
    <property type="molecule type" value="Genomic_DNA"/>
</dbReference>
<feature type="non-terminal residue" evidence="1">
    <location>
        <position position="113"/>
    </location>
</feature>
<evidence type="ECO:0000313" key="1">
    <source>
        <dbReference type="EMBL" id="AIA85356.1"/>
    </source>
</evidence>
<dbReference type="AlphaFoldDB" id="A0A060BY00"/>
<sequence length="113" mass="12519">MPSRSARGVLRRDPVVGRHSRPAAVKWPATREDLLGAYPDDPGIRVRLMGWDGSLDPVLGPRPPNWEVLPFDAMPARDFLAGIDYFSYFHSDAWIEAFGRSILEAMAAGVPCI</sequence>
<proteinExistence type="predicted"/>
<dbReference type="SUPFAM" id="SSF53756">
    <property type="entry name" value="UDP-Glycosyltransferase/glycogen phosphorylase"/>
    <property type="match status" value="1"/>
</dbReference>
<dbReference type="Gene3D" id="3.40.50.2000">
    <property type="entry name" value="Glycogen Phosphorylase B"/>
    <property type="match status" value="1"/>
</dbReference>
<accession>A0A060BY00</accession>
<reference evidence="1" key="1">
    <citation type="journal article" date="2013" name="Environ. Microbiol.">
        <title>Seasonally variable intestinal metagenomes of the red palm weevil (Rhynchophorus ferrugineus).</title>
        <authorList>
            <person name="Jia S."/>
            <person name="Zhang X."/>
            <person name="Zhang G."/>
            <person name="Yin A."/>
            <person name="Zhang S."/>
            <person name="Li F."/>
            <person name="Wang L."/>
            <person name="Zhao D."/>
            <person name="Yun Q."/>
            <person name="Tala"/>
            <person name="Wang J."/>
            <person name="Sun G."/>
            <person name="Baabdullah M."/>
            <person name="Yu X."/>
            <person name="Hu S."/>
            <person name="Al-Mssallem I.S."/>
            <person name="Yu J."/>
        </authorList>
    </citation>
    <scope>NUCLEOTIDE SEQUENCE</scope>
</reference>
<protein>
    <submittedName>
        <fullName evidence="1">CAZy families GT2 protein</fullName>
    </submittedName>
</protein>
<name>A0A060BY00_9BACI</name>
<organism evidence="1">
    <name type="scientific">uncultured Bacillus sp</name>
    <dbReference type="NCBI Taxonomy" id="83428"/>
    <lineage>
        <taxon>Bacteria</taxon>
        <taxon>Bacillati</taxon>
        <taxon>Bacillota</taxon>
        <taxon>Bacilli</taxon>
        <taxon>Bacillales</taxon>
        <taxon>Bacillaceae</taxon>
        <taxon>Bacillus</taxon>
        <taxon>environmental samples</taxon>
    </lineage>
</organism>